<name>A7A067_YEAS7</name>
<dbReference type="Gene3D" id="4.10.240.10">
    <property type="entry name" value="Zn(2)-C6 fungal-type DNA-binding domain"/>
    <property type="match status" value="1"/>
</dbReference>
<evidence type="ECO:0000313" key="6">
    <source>
        <dbReference type="EMBL" id="EDN59806.1"/>
    </source>
</evidence>
<dbReference type="PROSITE" id="PS00463">
    <property type="entry name" value="ZN2_CY6_FUNGAL_1"/>
    <property type="match status" value="1"/>
</dbReference>
<evidence type="ECO:0000256" key="2">
    <source>
        <dbReference type="ARBA" id="ARBA00022723"/>
    </source>
</evidence>
<evidence type="ECO:0000256" key="4">
    <source>
        <dbReference type="ARBA" id="ARBA00023242"/>
    </source>
</evidence>
<dbReference type="InterPro" id="IPR001138">
    <property type="entry name" value="Zn2Cys6_DnaBD"/>
</dbReference>
<dbReference type="AlphaFoldDB" id="A7A067"/>
<dbReference type="HOGENOM" id="CLU_010594_0_0_1"/>
<keyword evidence="2" id="KW-0479">Metal-binding</keyword>
<dbReference type="OrthoDB" id="4356994at2759"/>
<sequence>MKNTELSQKKKLDRQSRRKPAKSCHFCRVRKLKCDRVRPFCGSCSSRNRKQCEYKENTSAMEDQLRKKYRRCSKLEMARRIEELESQLTKQSQPNIHEGQNPLSNMRYLSSKHNRHILYGPTSYRAILATQTDTFAKYREEIWQVLKLSRNNWKREHHYSTLSEISSIETAPPHSGSPSVIEYLCESLPNYEVLCEYLTDFFASDFYDSYQIVHKEKVLRDLQDCFVKGPRSHKTGQHTIISLNLDSKKNYYKVGVMTAIMCLASHPKEVPEAIEVFHKVLTSFVSAKVFYTERVQFLFLRYLYINVAGLDGGDQSHCIFIHGLTIDTAIHMGLNEDLRRLYLSKNHPIEEIPYLERLWLWILFTDVKISLSTGIPVRINDDFVNKVRLENYSSSGDILLYKTTLRLRNIMKQIHAREKPPDIPLIIEDLKKFTIKMFKPLDFYLNASNLNGNEFTELQLWHATLHMIGSLSNLYTLTHQDFDARIFNFSVLAPLNSLHLCFNVLETYFELDNSKLSSKSLCLSKKWPHLNNALFLIYVNAFRALIQIYTIFLQYMENKDIQLFIQRNSSALTYPICPGDFEGPHNKCISLKIAFKEMENIFDHIHQEKFKPLTQIWQNSYYFSIIISMEKIGRRAFNKGMKNIDEGPETENDATENSLTTILNDLEGPLEDFSENFIDDILGSPSAFFDTAISGWSNFEDFFSR</sequence>
<dbReference type="Proteomes" id="UP000007060">
    <property type="component" value="Unassembled WGS sequence"/>
</dbReference>
<dbReference type="GO" id="GO:0008270">
    <property type="term" value="F:zinc ion binding"/>
    <property type="evidence" value="ECO:0007669"/>
    <property type="project" value="InterPro"/>
</dbReference>
<dbReference type="GO" id="GO:0000981">
    <property type="term" value="F:DNA-binding transcription factor activity, RNA polymerase II-specific"/>
    <property type="evidence" value="ECO:0007669"/>
    <property type="project" value="InterPro"/>
</dbReference>
<dbReference type="InterPro" id="IPR052693">
    <property type="entry name" value="Yeast_MDR_Regulatory"/>
</dbReference>
<dbReference type="CDD" id="cd12148">
    <property type="entry name" value="fungal_TF_MHR"/>
    <property type="match status" value="1"/>
</dbReference>
<dbReference type="EMBL" id="AAFW02000153">
    <property type="protein sequence ID" value="EDN59806.1"/>
    <property type="molecule type" value="Genomic_DNA"/>
</dbReference>
<evidence type="ECO:0000313" key="7">
    <source>
        <dbReference type="Proteomes" id="UP000007060"/>
    </source>
</evidence>
<dbReference type="PANTHER" id="PTHR31405">
    <property type="entry name" value="TRANSCRIPTION FACTOR PDR8-RELATED"/>
    <property type="match status" value="1"/>
</dbReference>
<keyword evidence="4" id="KW-0539">Nucleus</keyword>
<dbReference type="PROSITE" id="PS50048">
    <property type="entry name" value="ZN2_CY6_FUNGAL_2"/>
    <property type="match status" value="1"/>
</dbReference>
<dbReference type="CDD" id="cd00067">
    <property type="entry name" value="GAL4"/>
    <property type="match status" value="1"/>
</dbReference>
<proteinExistence type="predicted"/>
<evidence type="ECO:0000256" key="3">
    <source>
        <dbReference type="ARBA" id="ARBA00022833"/>
    </source>
</evidence>
<dbReference type="GO" id="GO:0005634">
    <property type="term" value="C:nucleus"/>
    <property type="evidence" value="ECO:0007669"/>
    <property type="project" value="UniProtKB-SubCell"/>
</dbReference>
<reference evidence="6 7" key="1">
    <citation type="journal article" date="2007" name="Proc. Natl. Acad. Sci. U.S.A.">
        <title>Genome sequencing and comparative analysis of Saccharomyces cerevisiae strain YJM789.</title>
        <authorList>
            <person name="Wei W."/>
            <person name="McCusker J.H."/>
            <person name="Hyman R.W."/>
            <person name="Jones T."/>
            <person name="Ning Y."/>
            <person name="Cao Z."/>
            <person name="Gu Z."/>
            <person name="Bruno D."/>
            <person name="Miranda M."/>
            <person name="Nguyen M."/>
            <person name="Wilhelmy J."/>
            <person name="Komp C."/>
            <person name="Tamse R."/>
            <person name="Wang X."/>
            <person name="Jia P."/>
            <person name="Luedi P."/>
            <person name="Oefner P.J."/>
            <person name="David L."/>
            <person name="Dietrich F.S."/>
            <person name="Li Y."/>
            <person name="Davis R.W."/>
            <person name="Steinmetz L.M."/>
        </authorList>
    </citation>
    <scope>NUCLEOTIDE SEQUENCE [LARGE SCALE GENOMIC DNA]</scope>
    <source>
        <strain evidence="6 7">YJM789</strain>
    </source>
</reference>
<dbReference type="Pfam" id="PF04082">
    <property type="entry name" value="Fungal_trans"/>
    <property type="match status" value="1"/>
</dbReference>
<accession>A7A067</accession>
<dbReference type="SUPFAM" id="SSF57701">
    <property type="entry name" value="Zn2/Cys6 DNA-binding domain"/>
    <property type="match status" value="1"/>
</dbReference>
<dbReference type="InterPro" id="IPR007219">
    <property type="entry name" value="XnlR_reg_dom"/>
</dbReference>
<dbReference type="PROSITE" id="PS51450">
    <property type="entry name" value="LRR"/>
    <property type="match status" value="1"/>
</dbReference>
<dbReference type="InterPro" id="IPR001611">
    <property type="entry name" value="Leu-rich_rpt"/>
</dbReference>
<comment type="caution">
    <text evidence="6">The sequence shown here is derived from an EMBL/GenBank/DDBJ whole genome shotgun (WGS) entry which is preliminary data.</text>
</comment>
<dbReference type="Pfam" id="PF00172">
    <property type="entry name" value="Zn_clus"/>
    <property type="match status" value="1"/>
</dbReference>
<dbReference type="PANTHER" id="PTHR31405:SF8">
    <property type="entry name" value="TRANSCRIPTION FACTOR PDR8-RELATED"/>
    <property type="match status" value="1"/>
</dbReference>
<evidence type="ECO:0000259" key="5">
    <source>
        <dbReference type="PROSITE" id="PS50048"/>
    </source>
</evidence>
<feature type="domain" description="Zn(2)-C6 fungal-type" evidence="5">
    <location>
        <begin position="23"/>
        <end position="54"/>
    </location>
</feature>
<dbReference type="GO" id="GO:0003677">
    <property type="term" value="F:DNA binding"/>
    <property type="evidence" value="ECO:0007669"/>
    <property type="project" value="InterPro"/>
</dbReference>
<gene>
    <name evidence="6" type="ORF">SCY_3477</name>
</gene>
<keyword evidence="3" id="KW-0862">Zinc</keyword>
<dbReference type="SMART" id="SM00906">
    <property type="entry name" value="Fungal_trans"/>
    <property type="match status" value="1"/>
</dbReference>
<protein>
    <submittedName>
        <fullName evidence="6">Conserved protein</fullName>
    </submittedName>
</protein>
<dbReference type="InterPro" id="IPR036864">
    <property type="entry name" value="Zn2-C6_fun-type_DNA-bd_sf"/>
</dbReference>
<dbReference type="SMART" id="SM00066">
    <property type="entry name" value="GAL4"/>
    <property type="match status" value="1"/>
</dbReference>
<dbReference type="GO" id="GO:0006351">
    <property type="term" value="P:DNA-templated transcription"/>
    <property type="evidence" value="ECO:0007669"/>
    <property type="project" value="InterPro"/>
</dbReference>
<comment type="subcellular location">
    <subcellularLocation>
        <location evidence="1">Nucleus</location>
    </subcellularLocation>
</comment>
<evidence type="ECO:0000256" key="1">
    <source>
        <dbReference type="ARBA" id="ARBA00004123"/>
    </source>
</evidence>
<organism evidence="6 7">
    <name type="scientific">Saccharomyces cerevisiae (strain YJM789)</name>
    <name type="common">Baker's yeast</name>
    <dbReference type="NCBI Taxonomy" id="307796"/>
    <lineage>
        <taxon>Eukaryota</taxon>
        <taxon>Fungi</taxon>
        <taxon>Dikarya</taxon>
        <taxon>Ascomycota</taxon>
        <taxon>Saccharomycotina</taxon>
        <taxon>Saccharomycetes</taxon>
        <taxon>Saccharomycetales</taxon>
        <taxon>Saccharomycetaceae</taxon>
        <taxon>Saccharomyces</taxon>
    </lineage>
</organism>